<dbReference type="PANTHER" id="PTHR36508">
    <property type="entry name" value="PROTEIN SLYX"/>
    <property type="match status" value="1"/>
</dbReference>
<evidence type="ECO:0000313" key="1">
    <source>
        <dbReference type="EMBL" id="BAN34290.1"/>
    </source>
</evidence>
<name>S6A9K9_SULDS</name>
<dbReference type="eggNOG" id="COG2900">
    <property type="taxonomic scope" value="Bacteria"/>
</dbReference>
<dbReference type="EMBL" id="AP013066">
    <property type="protein sequence ID" value="BAN34290.1"/>
    <property type="molecule type" value="Genomic_DNA"/>
</dbReference>
<accession>S6A9K9</accession>
<dbReference type="Gene3D" id="1.20.5.300">
    <property type="match status" value="1"/>
</dbReference>
<gene>
    <name evidence="1" type="ORF">SCD_n00441</name>
</gene>
<dbReference type="HOGENOM" id="CLU_180796_5_1_4"/>
<dbReference type="AlphaFoldDB" id="S6A9K9"/>
<dbReference type="RefSeq" id="WP_009206764.1">
    <property type="nucleotide sequence ID" value="NC_022357.1"/>
</dbReference>
<keyword evidence="2" id="KW-1185">Reference proteome</keyword>
<proteinExistence type="predicted"/>
<sequence length="68" mass="7811">MSEDRLVDIEIKLTHQENTVEELNQVVCQQQQKIDHLEAICDALIQHVKELSDGAAEQRTTNESPPHY</sequence>
<evidence type="ECO:0000313" key="2">
    <source>
        <dbReference type="Proteomes" id="UP000015559"/>
    </source>
</evidence>
<dbReference type="Pfam" id="PF04102">
    <property type="entry name" value="SlyX"/>
    <property type="match status" value="1"/>
</dbReference>
<dbReference type="OrthoDB" id="8687612at2"/>
<organism evidence="1 2">
    <name type="scientific">Sulfuricella denitrificans (strain DSM 22764 / NBRC 105220 / skB26)</name>
    <dbReference type="NCBI Taxonomy" id="1163617"/>
    <lineage>
        <taxon>Bacteria</taxon>
        <taxon>Pseudomonadati</taxon>
        <taxon>Pseudomonadota</taxon>
        <taxon>Betaproteobacteria</taxon>
        <taxon>Nitrosomonadales</taxon>
        <taxon>Sulfuricellaceae</taxon>
        <taxon>Sulfuricella</taxon>
    </lineage>
</organism>
<dbReference type="STRING" id="1163617.SCD_n00441"/>
<dbReference type="Proteomes" id="UP000015559">
    <property type="component" value="Chromosome"/>
</dbReference>
<protein>
    <submittedName>
        <fullName evidence="1">SlyX protein</fullName>
    </submittedName>
</protein>
<dbReference type="KEGG" id="sdr:SCD_n00441"/>
<reference evidence="1 2" key="1">
    <citation type="journal article" date="2012" name="Appl. Environ. Microbiol.">
        <title>Draft genome sequence of a psychrotolerant sulfur-oxidizing bacterium, Sulfuricella denitrificans skB26, and proteomic insights into cold adaptation.</title>
        <authorList>
            <person name="Watanabe T."/>
            <person name="Kojima H."/>
            <person name="Fukui M."/>
        </authorList>
    </citation>
    <scope>NUCLEOTIDE SEQUENCE [LARGE SCALE GENOMIC DNA]</scope>
    <source>
        <strain evidence="2">skB26</strain>
    </source>
</reference>
<dbReference type="PANTHER" id="PTHR36508:SF1">
    <property type="entry name" value="PROTEIN SLYX"/>
    <property type="match status" value="1"/>
</dbReference>
<dbReference type="InterPro" id="IPR007236">
    <property type="entry name" value="SlyX"/>
</dbReference>